<dbReference type="Proteomes" id="UP001596409">
    <property type="component" value="Unassembled WGS sequence"/>
</dbReference>
<gene>
    <name evidence="1" type="ORF">ACFQMH_12585</name>
</gene>
<protein>
    <submittedName>
        <fullName evidence="1">Uncharacterized protein</fullName>
    </submittedName>
</protein>
<keyword evidence="2" id="KW-1185">Reference proteome</keyword>
<organism evidence="1 2">
    <name type="scientific">Streptomyces viridiviolaceus</name>
    <dbReference type="NCBI Taxonomy" id="68282"/>
    <lineage>
        <taxon>Bacteria</taxon>
        <taxon>Bacillati</taxon>
        <taxon>Actinomycetota</taxon>
        <taxon>Actinomycetes</taxon>
        <taxon>Kitasatosporales</taxon>
        <taxon>Streptomycetaceae</taxon>
        <taxon>Streptomyces</taxon>
    </lineage>
</organism>
<comment type="caution">
    <text evidence="1">The sequence shown here is derived from an EMBL/GenBank/DDBJ whole genome shotgun (WGS) entry which is preliminary data.</text>
</comment>
<accession>A0ABW2DXZ8</accession>
<evidence type="ECO:0000313" key="1">
    <source>
        <dbReference type="EMBL" id="MFC7012533.1"/>
    </source>
</evidence>
<evidence type="ECO:0000313" key="2">
    <source>
        <dbReference type="Proteomes" id="UP001596409"/>
    </source>
</evidence>
<dbReference type="EMBL" id="JBHSYM010000025">
    <property type="protein sequence ID" value="MFC7012533.1"/>
    <property type="molecule type" value="Genomic_DNA"/>
</dbReference>
<dbReference type="RefSeq" id="WP_229881087.1">
    <property type="nucleotide sequence ID" value="NZ_BMWA01000015.1"/>
</dbReference>
<name>A0ABW2DXZ8_9ACTN</name>
<proteinExistence type="predicted"/>
<sequence length="47" mass="5456">MTEMDLPVPLVGQFFRQLRVFFFLPLRPRAVRACLILRVSLGPIPFP</sequence>
<reference evidence="2" key="1">
    <citation type="journal article" date="2019" name="Int. J. Syst. Evol. Microbiol.">
        <title>The Global Catalogue of Microorganisms (GCM) 10K type strain sequencing project: providing services to taxonomists for standard genome sequencing and annotation.</title>
        <authorList>
            <consortium name="The Broad Institute Genomics Platform"/>
            <consortium name="The Broad Institute Genome Sequencing Center for Infectious Disease"/>
            <person name="Wu L."/>
            <person name="Ma J."/>
        </authorList>
    </citation>
    <scope>NUCLEOTIDE SEQUENCE [LARGE SCALE GENOMIC DNA]</scope>
    <source>
        <strain evidence="2">JCM 4855</strain>
    </source>
</reference>